<dbReference type="InterPro" id="IPR040170">
    <property type="entry name" value="Cytosol_ACT"/>
</dbReference>
<organism evidence="5 6">
    <name type="scientific">Deefgea chitinilytica</name>
    <dbReference type="NCBI Taxonomy" id="570276"/>
    <lineage>
        <taxon>Bacteria</taxon>
        <taxon>Pseudomonadati</taxon>
        <taxon>Pseudomonadota</taxon>
        <taxon>Betaproteobacteria</taxon>
        <taxon>Neisseriales</taxon>
        <taxon>Chitinibacteraceae</taxon>
        <taxon>Deefgea</taxon>
    </lineage>
</organism>
<protein>
    <submittedName>
        <fullName evidence="5">Acyl-CoA thioesterase</fullName>
    </submittedName>
</protein>
<name>A0ABS2C7X5_9NEIS</name>
<dbReference type="InterPro" id="IPR006683">
    <property type="entry name" value="Thioestr_dom"/>
</dbReference>
<dbReference type="SUPFAM" id="SSF54637">
    <property type="entry name" value="Thioesterase/thiol ester dehydrase-isomerase"/>
    <property type="match status" value="1"/>
</dbReference>
<dbReference type="Gene3D" id="3.10.129.10">
    <property type="entry name" value="Hotdog Thioesterase"/>
    <property type="match status" value="1"/>
</dbReference>
<dbReference type="PANTHER" id="PTHR11049:SF16">
    <property type="entry name" value="PROTEIN VDLD"/>
    <property type="match status" value="1"/>
</dbReference>
<comment type="similarity">
    <text evidence="1">Belongs to the acyl coenzyme A hydrolase family.</text>
</comment>
<dbReference type="PROSITE" id="PS51770">
    <property type="entry name" value="HOTDOG_ACOT"/>
    <property type="match status" value="1"/>
</dbReference>
<keyword evidence="2 3" id="KW-0378">Hydrolase</keyword>
<evidence type="ECO:0000313" key="6">
    <source>
        <dbReference type="Proteomes" id="UP001195660"/>
    </source>
</evidence>
<feature type="domain" description="HotDog ACOT-type" evidence="4">
    <location>
        <begin position="5"/>
        <end position="117"/>
    </location>
</feature>
<evidence type="ECO:0000256" key="2">
    <source>
        <dbReference type="ARBA" id="ARBA00022801"/>
    </source>
</evidence>
<dbReference type="Pfam" id="PF03061">
    <property type="entry name" value="4HBT"/>
    <property type="match status" value="1"/>
</dbReference>
<dbReference type="InterPro" id="IPR033120">
    <property type="entry name" value="HOTDOG_ACOT"/>
</dbReference>
<evidence type="ECO:0000259" key="4">
    <source>
        <dbReference type="PROSITE" id="PS51770"/>
    </source>
</evidence>
<accession>A0ABS2C7X5</accession>
<dbReference type="EMBL" id="WOFE01000001">
    <property type="protein sequence ID" value="MBM5570256.1"/>
    <property type="molecule type" value="Genomic_DNA"/>
</dbReference>
<keyword evidence="6" id="KW-1185">Reference proteome</keyword>
<dbReference type="Proteomes" id="UP001195660">
    <property type="component" value="Unassembled WGS sequence"/>
</dbReference>
<dbReference type="PANTHER" id="PTHR11049">
    <property type="entry name" value="ACYL COENZYME A THIOESTER HYDROLASE"/>
    <property type="match status" value="1"/>
</dbReference>
<dbReference type="CDD" id="cd03442">
    <property type="entry name" value="BFIT_BACH"/>
    <property type="match status" value="1"/>
</dbReference>
<dbReference type="RefSeq" id="WP_203569566.1">
    <property type="nucleotide sequence ID" value="NZ_WOFE01000001.1"/>
</dbReference>
<reference evidence="5 6" key="1">
    <citation type="submission" date="2019-11" db="EMBL/GenBank/DDBJ databases">
        <title>Novel Deefgea species.</title>
        <authorList>
            <person name="Han J.-H."/>
        </authorList>
    </citation>
    <scope>NUCLEOTIDE SEQUENCE [LARGE SCALE GENOMIC DNA]</scope>
    <source>
        <strain evidence="5 6">LMG 24817</strain>
    </source>
</reference>
<sequence>MRDLPKHQLTMTVLMTPDMANFSGKVHGGALLKQLDQVAYACASRYAGAYAVTLSVDQVTFKQPIFVGELVHFFASVNYTGRTSMEIGIRVVAENIREQTERHTNSCYFTMVAMTEEGKPLQVEPLTPQDEDSVIRWVQAEARRDIRLMLKK</sequence>
<proteinExistence type="inferred from homology"/>
<evidence type="ECO:0000313" key="5">
    <source>
        <dbReference type="EMBL" id="MBM5570256.1"/>
    </source>
</evidence>
<gene>
    <name evidence="5" type="ORF">GM173_01555</name>
</gene>
<comment type="caution">
    <text evidence="5">The sequence shown here is derived from an EMBL/GenBank/DDBJ whole genome shotgun (WGS) entry which is preliminary data.</text>
</comment>
<dbReference type="InterPro" id="IPR029069">
    <property type="entry name" value="HotDog_dom_sf"/>
</dbReference>
<evidence type="ECO:0000256" key="1">
    <source>
        <dbReference type="ARBA" id="ARBA00010458"/>
    </source>
</evidence>
<evidence type="ECO:0000256" key="3">
    <source>
        <dbReference type="PROSITE-ProRule" id="PRU01106"/>
    </source>
</evidence>